<evidence type="ECO:0000313" key="1">
    <source>
        <dbReference type="EMBL" id="WMB71365.1"/>
    </source>
</evidence>
<dbReference type="Proteomes" id="UP001236800">
    <property type="component" value="Chromosome"/>
</dbReference>
<sequence>MKFNIRILYILMFFCFRVVASDSIYITRENAAKYNVDVKVSASEIYKMYEVTVRVSSIPPKWHCLRLSKVDVGFYDDNGLIAIVPLAFNDSGELYYTFTLRKENLDKTSIGINYTNNSNDNKCEILSNNAFIIELLGWKTSKSDVLNLD</sequence>
<organism evidence="1">
    <name type="scientific">Shewanella oncorhynchi</name>
    <dbReference type="NCBI Taxonomy" id="2726434"/>
    <lineage>
        <taxon>Bacteria</taxon>
        <taxon>Pseudomonadati</taxon>
        <taxon>Pseudomonadota</taxon>
        <taxon>Gammaproteobacteria</taxon>
        <taxon>Alteromonadales</taxon>
        <taxon>Shewanellaceae</taxon>
        <taxon>Shewanella</taxon>
    </lineage>
</organism>
<name>A0AA50Q518_9GAMM</name>
<dbReference type="AlphaFoldDB" id="A0AA50Q518"/>
<dbReference type="EMBL" id="CP132914">
    <property type="protein sequence ID" value="WMB71365.1"/>
    <property type="molecule type" value="Genomic_DNA"/>
</dbReference>
<dbReference type="GeneID" id="301340128"/>
<reference evidence="1" key="1">
    <citation type="submission" date="2023-08" db="EMBL/GenBank/DDBJ databases">
        <title>Complete genome sequence of Shewanella oncorhynchi Z-P2, a siderophore putrebactin-producing bacterium.</title>
        <authorList>
            <person name="Zhang Y."/>
        </authorList>
    </citation>
    <scope>NUCLEOTIDE SEQUENCE</scope>
    <source>
        <strain evidence="1">Z-P2</strain>
    </source>
</reference>
<proteinExistence type="predicted"/>
<dbReference type="RefSeq" id="WP_263223263.1">
    <property type="nucleotide sequence ID" value="NZ_CP132914.1"/>
</dbReference>
<gene>
    <name evidence="1" type="ORF">RA178_13055</name>
</gene>
<dbReference type="KEGG" id="sog:RA178_13055"/>
<accession>A0AA50Q518</accession>
<protein>
    <submittedName>
        <fullName evidence="1">Uncharacterized protein</fullName>
    </submittedName>
</protein>